<evidence type="ECO:0000313" key="2">
    <source>
        <dbReference type="EMBL" id="CDW79541.1"/>
    </source>
</evidence>
<dbReference type="InParanoid" id="A0A078ACF6"/>
<proteinExistence type="predicted"/>
<organism evidence="2 3">
    <name type="scientific">Stylonychia lemnae</name>
    <name type="common">Ciliate</name>
    <dbReference type="NCBI Taxonomy" id="5949"/>
    <lineage>
        <taxon>Eukaryota</taxon>
        <taxon>Sar</taxon>
        <taxon>Alveolata</taxon>
        <taxon>Ciliophora</taxon>
        <taxon>Intramacronucleata</taxon>
        <taxon>Spirotrichea</taxon>
        <taxon>Stichotrichia</taxon>
        <taxon>Sporadotrichida</taxon>
        <taxon>Oxytrichidae</taxon>
        <taxon>Stylonychinae</taxon>
        <taxon>Stylonychia</taxon>
    </lineage>
</organism>
<gene>
    <name evidence="2" type="primary">Contig10908.g11660</name>
    <name evidence="2" type="ORF">STYLEM_8531</name>
</gene>
<evidence type="ECO:0000313" key="3">
    <source>
        <dbReference type="Proteomes" id="UP000039865"/>
    </source>
</evidence>
<accession>A0A078ACF6</accession>
<dbReference type="Proteomes" id="UP000039865">
    <property type="component" value="Unassembled WGS sequence"/>
</dbReference>
<dbReference type="AlphaFoldDB" id="A0A078ACF6"/>
<feature type="region of interest" description="Disordered" evidence="1">
    <location>
        <begin position="336"/>
        <end position="359"/>
    </location>
</feature>
<keyword evidence="3" id="KW-1185">Reference proteome</keyword>
<reference evidence="2 3" key="1">
    <citation type="submission" date="2014-06" db="EMBL/GenBank/DDBJ databases">
        <authorList>
            <person name="Swart Estienne"/>
        </authorList>
    </citation>
    <scope>NUCLEOTIDE SEQUENCE [LARGE SCALE GENOMIC DNA]</scope>
    <source>
        <strain evidence="2 3">130c</strain>
    </source>
</reference>
<evidence type="ECO:0000256" key="1">
    <source>
        <dbReference type="SAM" id="MobiDB-lite"/>
    </source>
</evidence>
<protein>
    <submittedName>
        <fullName evidence="2">Uncharacterized protein</fullName>
    </submittedName>
</protein>
<name>A0A078ACF6_STYLE</name>
<feature type="compositionally biased region" description="Polar residues" evidence="1">
    <location>
        <begin position="336"/>
        <end position="347"/>
    </location>
</feature>
<dbReference type="EMBL" id="CCKQ01008095">
    <property type="protein sequence ID" value="CDW79541.1"/>
    <property type="molecule type" value="Genomic_DNA"/>
</dbReference>
<sequence>MTKGLVLDMIGSVQIDNLQKNQMFNSEIMIKNEQLDVLSPQEKKQKLLEFLVQQRRFDIENRDEQDISRDVSGANSAMNGMRLQAGNALQIQKRYQAGGVNFPPYGLHPSASLDLTRFSQNKDDITPLSVHKSESTMSFLPPVKKSYYMAHSIDLSQPDFTKLKVNHQKQQDDVYYENQKDNLKVQNRSISPEQLKNSKVYESANIQSVKRRNIESSEDLPFNQPYYSKDKDFGGTMQISMERRDKSHTFKLPRRLPDIEEESQKSLFPIIKSTSQAYLDIDVLSKLPHDVQTYKRDQMQQILQPLKKDASFTNNKTYGKLEQEIQKQVQISKAQGFNSAQSNQKVQMNRFRNKNKEKQSLRYATLDNIREDRQL</sequence>